<evidence type="ECO:0008006" key="4">
    <source>
        <dbReference type="Google" id="ProtNLM"/>
    </source>
</evidence>
<evidence type="ECO:0000256" key="1">
    <source>
        <dbReference type="SAM" id="SignalP"/>
    </source>
</evidence>
<organism evidence="2 3">
    <name type="scientific">Testicularia cyperi</name>
    <dbReference type="NCBI Taxonomy" id="1882483"/>
    <lineage>
        <taxon>Eukaryota</taxon>
        <taxon>Fungi</taxon>
        <taxon>Dikarya</taxon>
        <taxon>Basidiomycota</taxon>
        <taxon>Ustilaginomycotina</taxon>
        <taxon>Ustilaginomycetes</taxon>
        <taxon>Ustilaginales</taxon>
        <taxon>Anthracoideaceae</taxon>
        <taxon>Testicularia</taxon>
    </lineage>
</organism>
<dbReference type="InParanoid" id="A0A317XKD7"/>
<evidence type="ECO:0000313" key="2">
    <source>
        <dbReference type="EMBL" id="PWY97760.1"/>
    </source>
</evidence>
<keyword evidence="3" id="KW-1185">Reference proteome</keyword>
<dbReference type="Proteomes" id="UP000246740">
    <property type="component" value="Unassembled WGS sequence"/>
</dbReference>
<keyword evidence="1" id="KW-0732">Signal</keyword>
<evidence type="ECO:0000313" key="3">
    <source>
        <dbReference type="Proteomes" id="UP000246740"/>
    </source>
</evidence>
<feature type="chain" id="PRO_5016268672" description="Secreted protein" evidence="1">
    <location>
        <begin position="23"/>
        <end position="112"/>
    </location>
</feature>
<sequence>MLQKSAQLVLFALAAATVGVWADRKSVAVAWCWADPSGNSCSEYTAQQTQYTIIQPCIVPMAIQAPYNAKTYNGYQIRALDDPKKAASEADQVCICLLHRWGRAWQAYRLTF</sequence>
<reference evidence="2 3" key="1">
    <citation type="journal article" date="2018" name="Mol. Biol. Evol.">
        <title>Broad Genomic Sampling Reveals a Smut Pathogenic Ancestry of the Fungal Clade Ustilaginomycotina.</title>
        <authorList>
            <person name="Kijpornyongpan T."/>
            <person name="Mondo S.J."/>
            <person name="Barry K."/>
            <person name="Sandor L."/>
            <person name="Lee J."/>
            <person name="Lipzen A."/>
            <person name="Pangilinan J."/>
            <person name="LaButti K."/>
            <person name="Hainaut M."/>
            <person name="Henrissat B."/>
            <person name="Grigoriev I.V."/>
            <person name="Spatafora J.W."/>
            <person name="Aime M.C."/>
        </authorList>
    </citation>
    <scope>NUCLEOTIDE SEQUENCE [LARGE SCALE GENOMIC DNA]</scope>
    <source>
        <strain evidence="2 3">MCA 3645</strain>
    </source>
</reference>
<dbReference type="AlphaFoldDB" id="A0A317XKD7"/>
<dbReference type="EMBL" id="KZ819202">
    <property type="protein sequence ID" value="PWY97760.1"/>
    <property type="molecule type" value="Genomic_DNA"/>
</dbReference>
<proteinExistence type="predicted"/>
<accession>A0A317XKD7</accession>
<feature type="signal peptide" evidence="1">
    <location>
        <begin position="1"/>
        <end position="22"/>
    </location>
</feature>
<name>A0A317XKD7_9BASI</name>
<gene>
    <name evidence="2" type="ORF">BCV70DRAFT_202519</name>
</gene>
<protein>
    <recommendedName>
        <fullName evidence="4">Secreted protein</fullName>
    </recommendedName>
</protein>